<gene>
    <name evidence="1" type="ORF">OG835_25570</name>
</gene>
<accession>A0ACD4ZPA5</accession>
<name>A0ACD4ZPA5_9ACTN</name>
<dbReference type="Proteomes" id="UP001348369">
    <property type="component" value="Chromosome"/>
</dbReference>
<sequence>MAHITDHRAHKQPQPLAGELQARARHPWGAWCASVSRRDEGTGPGLRTRTHSHDTYGHDAYGYETYGHEAYGHDAYRHDTCGHGAHGHDAHRHDVREHGRHAAYRSAFTLPSRRDSVARARHWLRDELQRWRLHTDLCDVAVLVVSELFTNAVLHTASALISCEVRLLAEHVRLDVHDQGARDGAPSPRSPDSRAENGRGLLLVESLAEAWGVGSREGGVGRTVWAMLPLSHGSGV</sequence>
<dbReference type="EMBL" id="CP109109">
    <property type="protein sequence ID" value="WSC00025.1"/>
    <property type="molecule type" value="Genomic_DNA"/>
</dbReference>
<keyword evidence="1" id="KW-0547">Nucleotide-binding</keyword>
<protein>
    <submittedName>
        <fullName evidence="1">ATP-binding protein</fullName>
    </submittedName>
</protein>
<keyword evidence="1" id="KW-0067">ATP-binding</keyword>
<keyword evidence="2" id="KW-1185">Reference proteome</keyword>
<evidence type="ECO:0000313" key="1">
    <source>
        <dbReference type="EMBL" id="WSC00025.1"/>
    </source>
</evidence>
<evidence type="ECO:0000313" key="2">
    <source>
        <dbReference type="Proteomes" id="UP001348369"/>
    </source>
</evidence>
<organism evidence="1 2">
    <name type="scientific">Streptomyces scopuliridis</name>
    <dbReference type="NCBI Taxonomy" id="452529"/>
    <lineage>
        <taxon>Bacteria</taxon>
        <taxon>Bacillati</taxon>
        <taxon>Actinomycetota</taxon>
        <taxon>Actinomycetes</taxon>
        <taxon>Kitasatosporales</taxon>
        <taxon>Streptomycetaceae</taxon>
        <taxon>Streptomyces</taxon>
    </lineage>
</organism>
<reference evidence="1" key="1">
    <citation type="submission" date="2022-10" db="EMBL/GenBank/DDBJ databases">
        <title>The complete genomes of actinobacterial strains from the NBC collection.</title>
        <authorList>
            <person name="Joergensen T.S."/>
            <person name="Alvarez Arevalo M."/>
            <person name="Sterndorff E.B."/>
            <person name="Faurdal D."/>
            <person name="Vuksanovic O."/>
            <person name="Mourched A.-S."/>
            <person name="Charusanti P."/>
            <person name="Shaw S."/>
            <person name="Blin K."/>
            <person name="Weber T."/>
        </authorList>
    </citation>
    <scope>NUCLEOTIDE SEQUENCE</scope>
    <source>
        <strain evidence="1">NBC 01771</strain>
    </source>
</reference>
<proteinExistence type="predicted"/>